<dbReference type="PANTHER" id="PTHR12905:SF0">
    <property type="entry name" value="CALCINEURIN-LIKE PHOSPHOESTERASE DOMAIN-CONTAINING PROTEIN"/>
    <property type="match status" value="1"/>
</dbReference>
<dbReference type="InterPro" id="IPR029052">
    <property type="entry name" value="Metallo-depent_PP-like"/>
</dbReference>
<dbReference type="InterPro" id="IPR051693">
    <property type="entry name" value="UPF0046_metallophosphoest"/>
</dbReference>
<evidence type="ECO:0000256" key="1">
    <source>
        <dbReference type="SAM" id="MobiDB-lite"/>
    </source>
</evidence>
<dbReference type="Gene3D" id="3.60.21.10">
    <property type="match status" value="1"/>
</dbReference>
<dbReference type="OrthoDB" id="630188at2759"/>
<protein>
    <recommendedName>
        <fullName evidence="2">Calcineurin-like phosphoesterase domain-containing protein</fullName>
    </recommendedName>
</protein>
<dbReference type="EMBL" id="FJOG01000024">
    <property type="protein sequence ID" value="CZR63809.1"/>
    <property type="molecule type" value="Genomic_DNA"/>
</dbReference>
<keyword evidence="4" id="KW-1185">Reference proteome</keyword>
<dbReference type="Pfam" id="PF00149">
    <property type="entry name" value="Metallophos"/>
    <property type="match status" value="1"/>
</dbReference>
<dbReference type="CDD" id="cd07379">
    <property type="entry name" value="MPP_239FB"/>
    <property type="match status" value="1"/>
</dbReference>
<dbReference type="InterPro" id="IPR004843">
    <property type="entry name" value="Calcineurin-like_PHP"/>
</dbReference>
<evidence type="ECO:0000313" key="3">
    <source>
        <dbReference type="EMBL" id="CZR63809.1"/>
    </source>
</evidence>
<organism evidence="3 4">
    <name type="scientific">Phialocephala subalpina</name>
    <dbReference type="NCBI Taxonomy" id="576137"/>
    <lineage>
        <taxon>Eukaryota</taxon>
        <taxon>Fungi</taxon>
        <taxon>Dikarya</taxon>
        <taxon>Ascomycota</taxon>
        <taxon>Pezizomycotina</taxon>
        <taxon>Leotiomycetes</taxon>
        <taxon>Helotiales</taxon>
        <taxon>Mollisiaceae</taxon>
        <taxon>Phialocephala</taxon>
        <taxon>Phialocephala fortinii species complex</taxon>
    </lineage>
</organism>
<feature type="domain" description="Calcineurin-like phosphoesterase" evidence="2">
    <location>
        <begin position="64"/>
        <end position="285"/>
    </location>
</feature>
<evidence type="ECO:0000259" key="2">
    <source>
        <dbReference type="Pfam" id="PF00149"/>
    </source>
</evidence>
<dbReference type="GO" id="GO:0016787">
    <property type="term" value="F:hydrolase activity"/>
    <property type="evidence" value="ECO:0007669"/>
    <property type="project" value="InterPro"/>
</dbReference>
<dbReference type="SUPFAM" id="SSF56300">
    <property type="entry name" value="Metallo-dependent phosphatases"/>
    <property type="match status" value="1"/>
</dbReference>
<dbReference type="Proteomes" id="UP000184330">
    <property type="component" value="Unassembled WGS sequence"/>
</dbReference>
<dbReference type="PANTHER" id="PTHR12905">
    <property type="entry name" value="METALLOPHOSPHOESTERASE"/>
    <property type="match status" value="1"/>
</dbReference>
<sequence>MSSLRRPSRPKKGGLVFSSTAQKKRRSASPISVPTKRIHISSEPDVTASLPTSTSTTKPKIATRILIISDTHGVSALPNPISQSQDQKIDIVLHCGDLSECGTLEEYKNTIELLESIPAPLRLVIPGNHDLTLDRNFWKSNCTEEGKNLHDEAQAIWTNDTAKEAGIELLDEGSHEFVLENGAKFRIYASPFTRNSEGVREWAFGYESAEDRFNPKGESISYGRPAGTERSVLQVDNEVDVVMTHGPTKYRLDLSANSDSLGCPHLFRAIRRTRPKLHVFGHVHKAYGAEIVRWNEGKEMPEDDDVDDGTKEHRRIEGFVKDGLRNIGAVRGEKGTETLFLNAALMGRDGKLDNAPWLVDIELEPA</sequence>
<feature type="region of interest" description="Disordered" evidence="1">
    <location>
        <begin position="1"/>
        <end position="33"/>
    </location>
</feature>
<proteinExistence type="predicted"/>
<dbReference type="AlphaFoldDB" id="A0A1L7XFI7"/>
<feature type="compositionally biased region" description="Basic residues" evidence="1">
    <location>
        <begin position="1"/>
        <end position="12"/>
    </location>
</feature>
<gene>
    <name evidence="3" type="ORF">PAC_13706</name>
</gene>
<name>A0A1L7XFI7_9HELO</name>
<evidence type="ECO:0000313" key="4">
    <source>
        <dbReference type="Proteomes" id="UP000184330"/>
    </source>
</evidence>
<accession>A0A1L7XFI7</accession>
<reference evidence="3 4" key="1">
    <citation type="submission" date="2016-03" db="EMBL/GenBank/DDBJ databases">
        <authorList>
            <person name="Ploux O."/>
        </authorList>
    </citation>
    <scope>NUCLEOTIDE SEQUENCE [LARGE SCALE GENOMIC DNA]</scope>
    <source>
        <strain evidence="3 4">UAMH 11012</strain>
    </source>
</reference>